<proteinExistence type="predicted"/>
<dbReference type="RefSeq" id="WP_024070997.1">
    <property type="nucleotide sequence ID" value="NC_023062.1"/>
</dbReference>
<organism evidence="1 2">
    <name type="scientific">Mycoplasma ovis str. Michigan</name>
    <dbReference type="NCBI Taxonomy" id="1415773"/>
    <lineage>
        <taxon>Bacteria</taxon>
        <taxon>Bacillati</taxon>
        <taxon>Mycoplasmatota</taxon>
        <taxon>Mollicutes</taxon>
        <taxon>Mycoplasmataceae</taxon>
        <taxon>Mycoplasma</taxon>
    </lineage>
</organism>
<dbReference type="Proteomes" id="UP000018745">
    <property type="component" value="Chromosome"/>
</dbReference>
<dbReference type="EMBL" id="CP006935">
    <property type="protein sequence ID" value="AHC40171.1"/>
    <property type="molecule type" value="Genomic_DNA"/>
</dbReference>
<evidence type="ECO:0000313" key="2">
    <source>
        <dbReference type="Proteomes" id="UP000018745"/>
    </source>
</evidence>
<accession>A0ABN4BMG7</accession>
<reference evidence="1 2" key="1">
    <citation type="journal article" date="2014" name="Genome Announc.">
        <title>Complete Genome Sequence of Mycoplasma ovis Strain Michigan, a Hemoplasma of Sheep with Two Distinct 16S rRNA Genes.</title>
        <authorList>
            <person name="Deshuillers P.L."/>
            <person name="Santos A.P."/>
            <person name="do Nascimento N.C."/>
            <person name="Hampel J.A."/>
            <person name="Bergin I.L."/>
            <person name="Dyson M.C."/>
            <person name="Messick J.B."/>
        </authorList>
    </citation>
    <scope>NUCLEOTIDE SEQUENCE [LARGE SCALE GENOMIC DNA]</scope>
    <source>
        <strain evidence="1 2">Michigan</strain>
    </source>
</reference>
<gene>
    <name evidence="1" type="ORF">OVS_01035</name>
</gene>
<sequence length="290" mass="31483">MKISLFSILFGAGSVASGSSFMILDALRIGGGVRMEVSGESVSIENKDWVKVGGSTGEGIFVESKGVYTTGGFISGRYVGSARVGSSSSPNVDGGHSMLASEDQPIMIWQGKNGVAILRLKRYFKNEKGESALEHAKKVNSEMWNKGSSSDLVDEGGSYFCQERIDNWKNYLNGEIGYVKKDGVQGPGILSVIDDNKLTQKVMKTSCQGTEIIYVEKFSFLSKDGKTLEIIDCKTHNVKGKKFNLGKVESVLYGRNKDLKMTDRGIEDGNGNLVKWGSTFLPKITLKVAS</sequence>
<protein>
    <submittedName>
        <fullName evidence="1">Uncharacterized protein</fullName>
    </submittedName>
</protein>
<evidence type="ECO:0000313" key="1">
    <source>
        <dbReference type="EMBL" id="AHC40171.1"/>
    </source>
</evidence>
<name>A0ABN4BMG7_9MOLU</name>
<keyword evidence="2" id="KW-1185">Reference proteome</keyword>